<sequence length="163" mass="18132">TPLPLCPPMLLLLLLLLPLPPLGPGPGRTAASRRSHVHRRGILDLAGTVSCVGTRSPMAYVDYGCFCGLGGHGQPRDAVDWCCHRHDCCYARAEEAGCSPKMEHYPWECVGQQVLCGPTEDKCQELMCKCDQEIAHCFAQNEYNLKYLFYPQFLCEQDSPKCD</sequence>
<comment type="catalytic activity">
    <reaction evidence="12">
        <text>a 1,2-diacyl-sn-glycero-3-phosphocholine + H2O = a 1-acyl-sn-glycero-3-phosphocholine + a fatty acid + H(+)</text>
        <dbReference type="Rhea" id="RHEA:15801"/>
        <dbReference type="ChEBI" id="CHEBI:15377"/>
        <dbReference type="ChEBI" id="CHEBI:15378"/>
        <dbReference type="ChEBI" id="CHEBI:28868"/>
        <dbReference type="ChEBI" id="CHEBI:57643"/>
        <dbReference type="ChEBI" id="CHEBI:58168"/>
        <dbReference type="EC" id="3.1.1.4"/>
    </reaction>
</comment>
<keyword evidence="12" id="KW-0378">Hydrolase</keyword>
<dbReference type="EMBL" id="AAGW02057052">
    <property type="status" value="NOT_ANNOTATED_CDS"/>
    <property type="molecule type" value="Genomic_DNA"/>
</dbReference>
<dbReference type="FunFam" id="1.20.90.10:FF:000001">
    <property type="entry name" value="Basic phospholipase A2 homolog"/>
    <property type="match status" value="1"/>
</dbReference>
<name>G1SDH1_RABIT</name>
<evidence type="ECO:0000256" key="8">
    <source>
        <dbReference type="PIRSR" id="PIRSR601211-1"/>
    </source>
</evidence>
<comment type="cofactor">
    <cofactor evidence="9">
        <name>Ca(2+)</name>
        <dbReference type="ChEBI" id="CHEBI:29108"/>
    </cofactor>
    <text evidence="9">Binds 1 Ca(2+) ion per subunit.</text>
</comment>
<dbReference type="HOGENOM" id="CLU_090683_3_1_1"/>
<dbReference type="SMR" id="G1SDH1"/>
<evidence type="ECO:0000259" key="13">
    <source>
        <dbReference type="SMART" id="SM00085"/>
    </source>
</evidence>
<feature type="domain" description="Phospholipase A2-like central" evidence="13">
    <location>
        <begin position="41"/>
        <end position="156"/>
    </location>
</feature>
<dbReference type="GO" id="GO:0016042">
    <property type="term" value="P:lipid catabolic process"/>
    <property type="evidence" value="ECO:0007669"/>
    <property type="project" value="InterPro"/>
</dbReference>
<feature type="active site" evidence="8">
    <location>
        <position position="86"/>
    </location>
</feature>
<dbReference type="GeneTree" id="ENSGT00940000157803"/>
<evidence type="ECO:0000256" key="4">
    <source>
        <dbReference type="ARBA" id="ARBA00022837"/>
    </source>
</evidence>
<dbReference type="STRING" id="9986.ENSOCUP00000000455"/>
<dbReference type="EC" id="3.1.1.4" evidence="12"/>
<keyword evidence="5 10" id="KW-1015">Disulfide bond</keyword>
<dbReference type="Gene3D" id="1.20.90.10">
    <property type="entry name" value="Phospholipase A2 domain"/>
    <property type="match status" value="1"/>
</dbReference>
<evidence type="ECO:0000256" key="6">
    <source>
        <dbReference type="ARBA" id="ARBA00048699"/>
    </source>
</evidence>
<evidence type="ECO:0000256" key="10">
    <source>
        <dbReference type="PIRSR" id="PIRSR601211-3"/>
    </source>
</evidence>
<evidence type="ECO:0000256" key="2">
    <source>
        <dbReference type="ARBA" id="ARBA00007056"/>
    </source>
</evidence>
<dbReference type="GO" id="GO:0005543">
    <property type="term" value="F:phospholipid binding"/>
    <property type="evidence" value="ECO:0007669"/>
    <property type="project" value="TreeGrafter"/>
</dbReference>
<feature type="binding site" evidence="9">
    <location>
        <position position="66"/>
    </location>
    <ligand>
        <name>Ca(2+)</name>
        <dbReference type="ChEBI" id="CHEBI:29108"/>
    </ligand>
</feature>
<evidence type="ECO:0000256" key="11">
    <source>
        <dbReference type="RuleBase" id="RU003654"/>
    </source>
</evidence>
<accession>G1SDH1</accession>
<evidence type="ECO:0000256" key="3">
    <source>
        <dbReference type="ARBA" id="ARBA00022525"/>
    </source>
</evidence>
<feature type="binding site" evidence="9">
    <location>
        <position position="70"/>
    </location>
    <ligand>
        <name>Ca(2+)</name>
        <dbReference type="ChEBI" id="CHEBI:29108"/>
    </ligand>
</feature>
<reference evidence="14 15" key="1">
    <citation type="journal article" date="2011" name="Nature">
        <title>A high-resolution map of human evolutionary constraint using 29 mammals.</title>
        <authorList>
            <person name="Lindblad-Toh K."/>
            <person name="Garber M."/>
            <person name="Zuk O."/>
            <person name="Lin M.F."/>
            <person name="Parker B.J."/>
            <person name="Washietl S."/>
            <person name="Kheradpour P."/>
            <person name="Ernst J."/>
            <person name="Jordan G."/>
            <person name="Mauceli E."/>
            <person name="Ward L.D."/>
            <person name="Lowe C.B."/>
            <person name="Holloway A.K."/>
            <person name="Clamp M."/>
            <person name="Gnerre S."/>
            <person name="Alfoldi J."/>
            <person name="Beal K."/>
            <person name="Chang J."/>
            <person name="Clawson H."/>
            <person name="Cuff J."/>
            <person name="Di Palma F."/>
            <person name="Fitzgerald S."/>
            <person name="Flicek P."/>
            <person name="Guttman M."/>
            <person name="Hubisz M.J."/>
            <person name="Jaffe D.B."/>
            <person name="Jungreis I."/>
            <person name="Kent W.J."/>
            <person name="Kostka D."/>
            <person name="Lara M."/>
            <person name="Martins A.L."/>
            <person name="Massingham T."/>
            <person name="Moltke I."/>
            <person name="Raney B.J."/>
            <person name="Rasmussen M.D."/>
            <person name="Robinson J."/>
            <person name="Stark A."/>
            <person name="Vilella A.J."/>
            <person name="Wen J."/>
            <person name="Xie X."/>
            <person name="Zody M.C."/>
            <person name="Baldwin J."/>
            <person name="Bloom T."/>
            <person name="Chin C.W."/>
            <person name="Heiman D."/>
            <person name="Nicol R."/>
            <person name="Nusbaum C."/>
            <person name="Young S."/>
            <person name="Wilkinson J."/>
            <person name="Worley K.C."/>
            <person name="Kovar C.L."/>
            <person name="Muzny D.M."/>
            <person name="Gibbs R.A."/>
            <person name="Cree A."/>
            <person name="Dihn H.H."/>
            <person name="Fowler G."/>
            <person name="Jhangiani S."/>
            <person name="Joshi V."/>
            <person name="Lee S."/>
            <person name="Lewis L.R."/>
            <person name="Nazareth L.V."/>
            <person name="Okwuonu G."/>
            <person name="Santibanez J."/>
            <person name="Warren W.C."/>
            <person name="Mardis E.R."/>
            <person name="Weinstock G.M."/>
            <person name="Wilson R.K."/>
            <person name="Delehaunty K."/>
            <person name="Dooling D."/>
            <person name="Fronik C."/>
            <person name="Fulton L."/>
            <person name="Fulton B."/>
            <person name="Graves T."/>
            <person name="Minx P."/>
            <person name="Sodergren E."/>
            <person name="Birney E."/>
            <person name="Margulies E.H."/>
            <person name="Herrero J."/>
            <person name="Green E.D."/>
            <person name="Haussler D."/>
            <person name="Siepel A."/>
            <person name="Goldman N."/>
            <person name="Pollard K.S."/>
            <person name="Pedersen J.S."/>
            <person name="Lander E.S."/>
            <person name="Kellis M."/>
        </authorList>
    </citation>
    <scope>NUCLEOTIDE SEQUENCE [LARGE SCALE GENOMIC DNA]</scope>
    <source>
        <strain evidence="14 15">Thorbecke inbred</strain>
    </source>
</reference>
<dbReference type="GO" id="GO:0050482">
    <property type="term" value="P:arachidonate secretion"/>
    <property type="evidence" value="ECO:0007669"/>
    <property type="project" value="InterPro"/>
</dbReference>
<feature type="disulfide bond" evidence="10">
    <location>
        <begin position="67"/>
        <end position="83"/>
    </location>
</feature>
<protein>
    <recommendedName>
        <fullName evidence="12">Phospholipase A2</fullName>
        <ecNumber evidence="12">3.1.1.4</ecNumber>
    </recommendedName>
</protein>
<keyword evidence="9" id="KW-0479">Metal-binding</keyword>
<organism evidence="14 15">
    <name type="scientific">Oryctolagus cuniculus</name>
    <name type="common">Rabbit</name>
    <dbReference type="NCBI Taxonomy" id="9986"/>
    <lineage>
        <taxon>Eukaryota</taxon>
        <taxon>Metazoa</taxon>
        <taxon>Chordata</taxon>
        <taxon>Craniata</taxon>
        <taxon>Vertebrata</taxon>
        <taxon>Euteleostomi</taxon>
        <taxon>Mammalia</taxon>
        <taxon>Eutheria</taxon>
        <taxon>Euarchontoglires</taxon>
        <taxon>Glires</taxon>
        <taxon>Lagomorpha</taxon>
        <taxon>Leporidae</taxon>
        <taxon>Oryctolagus</taxon>
    </lineage>
</organism>
<dbReference type="eggNOG" id="KOG4087">
    <property type="taxonomic scope" value="Eukaryota"/>
</dbReference>
<feature type="chain" id="PRO_5023977957" description="Phospholipase A2" evidence="12">
    <location>
        <begin position="25"/>
        <end position="163"/>
    </location>
</feature>
<comment type="similarity">
    <text evidence="2 11">Belongs to the phospholipase A2 family.</text>
</comment>
<comment type="catalytic activity">
    <reaction evidence="7">
        <text>1-hexadecanoyl-2-(9Z,12Z-octadecadienoyl)-sn-glycero-3-phosphoethanolamine + H2O = 1-hexadecanoyl-sn-glycero-3-phosphoethanolamine + (9Z,12Z)-octadecadienoate + H(+)</text>
        <dbReference type="Rhea" id="RHEA:40815"/>
        <dbReference type="ChEBI" id="CHEBI:15377"/>
        <dbReference type="ChEBI" id="CHEBI:15378"/>
        <dbReference type="ChEBI" id="CHEBI:30245"/>
        <dbReference type="ChEBI" id="CHEBI:73004"/>
        <dbReference type="ChEBI" id="CHEBI:73008"/>
    </reaction>
    <physiologicalReaction direction="left-to-right" evidence="7">
        <dbReference type="Rhea" id="RHEA:40816"/>
    </physiologicalReaction>
</comment>
<evidence type="ECO:0000256" key="7">
    <source>
        <dbReference type="ARBA" id="ARBA00049039"/>
    </source>
</evidence>
<dbReference type="PANTHER" id="PTHR11716">
    <property type="entry name" value="PHOSPHOLIPASE A2 FAMILY MEMBER"/>
    <property type="match status" value="1"/>
</dbReference>
<dbReference type="SMART" id="SM00085">
    <property type="entry name" value="PA2c"/>
    <property type="match status" value="1"/>
</dbReference>
<dbReference type="PROSITE" id="PS00118">
    <property type="entry name" value="PA2_HIS"/>
    <property type="match status" value="1"/>
</dbReference>
<dbReference type="InterPro" id="IPR036444">
    <property type="entry name" value="PLipase_A2_dom_sf"/>
</dbReference>
<dbReference type="InParanoid" id="G1SDH1"/>
<evidence type="ECO:0000256" key="1">
    <source>
        <dbReference type="ARBA" id="ARBA00004613"/>
    </source>
</evidence>
<feature type="binding site" evidence="9">
    <location>
        <position position="87"/>
    </location>
    <ligand>
        <name>Ca(2+)</name>
        <dbReference type="ChEBI" id="CHEBI:29108"/>
    </ligand>
</feature>
<dbReference type="GO" id="GO:0006644">
    <property type="term" value="P:phospholipid metabolic process"/>
    <property type="evidence" value="ECO:0007669"/>
    <property type="project" value="InterPro"/>
</dbReference>
<dbReference type="PRINTS" id="PR00389">
    <property type="entry name" value="PHPHLIPASEA2"/>
</dbReference>
<proteinExistence type="inferred from homology"/>
<reference evidence="14" key="2">
    <citation type="submission" date="2025-08" db="UniProtKB">
        <authorList>
            <consortium name="Ensembl"/>
        </authorList>
    </citation>
    <scope>IDENTIFICATION</scope>
    <source>
        <strain evidence="14">Thorbecke</strain>
    </source>
</reference>
<feature type="disulfide bond" evidence="10">
    <location>
        <begin position="82"/>
        <end position="137"/>
    </location>
</feature>
<dbReference type="InterPro" id="IPR033113">
    <property type="entry name" value="PLA2_histidine"/>
</dbReference>
<dbReference type="CDD" id="cd00125">
    <property type="entry name" value="PLA2c"/>
    <property type="match status" value="1"/>
</dbReference>
<dbReference type="GO" id="GO:0047498">
    <property type="term" value="F:calcium-dependent phospholipase A2 activity"/>
    <property type="evidence" value="ECO:0007669"/>
    <property type="project" value="TreeGrafter"/>
</dbReference>
<dbReference type="GO" id="GO:0005509">
    <property type="term" value="F:calcium ion binding"/>
    <property type="evidence" value="ECO:0007669"/>
    <property type="project" value="InterPro"/>
</dbReference>
<feature type="disulfide bond" evidence="10">
    <location>
        <begin position="116"/>
        <end position="128"/>
    </location>
</feature>
<evidence type="ECO:0000256" key="12">
    <source>
        <dbReference type="RuleBase" id="RU361236"/>
    </source>
</evidence>
<dbReference type="Ensembl" id="ENSOCUT00000000521.3">
    <property type="protein sequence ID" value="ENSOCUP00000000455.3"/>
    <property type="gene ID" value="ENSOCUG00000000522.3"/>
</dbReference>
<dbReference type="InterPro" id="IPR016090">
    <property type="entry name" value="PLA2-like_dom"/>
</dbReference>
<evidence type="ECO:0000256" key="9">
    <source>
        <dbReference type="PIRSR" id="PIRSR601211-2"/>
    </source>
</evidence>
<dbReference type="InterPro" id="IPR001211">
    <property type="entry name" value="PLA2"/>
</dbReference>
<keyword evidence="12" id="KW-0443">Lipid metabolism</keyword>
<feature type="disulfide bond" evidence="10">
    <location>
        <begin position="65"/>
        <end position="155"/>
    </location>
</feature>
<dbReference type="InterPro" id="IPR033112">
    <property type="entry name" value="PLA2_Asp_AS"/>
</dbReference>
<dbReference type="GO" id="GO:0005576">
    <property type="term" value="C:extracellular region"/>
    <property type="evidence" value="ECO:0007669"/>
    <property type="project" value="UniProtKB-SubCell"/>
</dbReference>
<dbReference type="AlphaFoldDB" id="G1SDH1"/>
<keyword evidence="3 12" id="KW-0964">Secreted</keyword>
<dbReference type="FunCoup" id="G1SDH1">
    <property type="interactions" value="41"/>
</dbReference>
<keyword evidence="4 9" id="KW-0106">Calcium</keyword>
<keyword evidence="15" id="KW-1185">Reference proteome</keyword>
<comment type="subcellular location">
    <subcellularLocation>
        <location evidence="1 12">Secreted</location>
    </subcellularLocation>
</comment>
<comment type="catalytic activity">
    <reaction evidence="6">
        <text>1-hexadecanoyl-2-(9Z-octadecenoyl)-sn-glycero-3-phosphocholine + H2O = 1-hexadecanoyl-sn-glycero-3-phosphocholine + (9Z)-octadecenoate + H(+)</text>
        <dbReference type="Rhea" id="RHEA:38779"/>
        <dbReference type="ChEBI" id="CHEBI:15377"/>
        <dbReference type="ChEBI" id="CHEBI:15378"/>
        <dbReference type="ChEBI" id="CHEBI:30823"/>
        <dbReference type="ChEBI" id="CHEBI:72998"/>
        <dbReference type="ChEBI" id="CHEBI:73001"/>
    </reaction>
    <physiologicalReaction direction="left-to-right" evidence="6">
        <dbReference type="Rhea" id="RHEA:38780"/>
    </physiologicalReaction>
</comment>
<evidence type="ECO:0000313" key="14">
    <source>
        <dbReference type="Ensembl" id="ENSOCUP00000000455.3"/>
    </source>
</evidence>
<dbReference type="Pfam" id="PF00068">
    <property type="entry name" value="Phospholip_A2_1"/>
    <property type="match status" value="1"/>
</dbReference>
<reference evidence="14" key="3">
    <citation type="submission" date="2025-09" db="UniProtKB">
        <authorList>
            <consortium name="Ensembl"/>
        </authorList>
    </citation>
    <scope>IDENTIFICATION</scope>
    <source>
        <strain evidence="14">Thorbecke</strain>
    </source>
</reference>
<dbReference type="Proteomes" id="UP000001811">
    <property type="component" value="Chromosome 6"/>
</dbReference>
<dbReference type="Bgee" id="ENSOCUG00000000522">
    <property type="expression patterns" value="Expressed in kidney and 12 other cell types or tissues"/>
</dbReference>
<keyword evidence="12" id="KW-0732">Signal</keyword>
<feature type="disulfide bond" evidence="10">
    <location>
        <begin position="89"/>
        <end position="130"/>
    </location>
</feature>
<feature type="binding site" evidence="9">
    <location>
        <position position="68"/>
    </location>
    <ligand>
        <name>Ca(2+)</name>
        <dbReference type="ChEBI" id="CHEBI:29108"/>
    </ligand>
</feature>
<dbReference type="PANTHER" id="PTHR11716:SF4">
    <property type="entry name" value="GROUP 10 SECRETORY PHOSPHOLIPASE A2"/>
    <property type="match status" value="1"/>
</dbReference>
<feature type="active site" evidence="8">
    <location>
        <position position="131"/>
    </location>
</feature>
<evidence type="ECO:0000256" key="5">
    <source>
        <dbReference type="ARBA" id="ARBA00023157"/>
    </source>
</evidence>
<dbReference type="SUPFAM" id="SSF48619">
    <property type="entry name" value="Phospholipase A2, PLA2"/>
    <property type="match status" value="1"/>
</dbReference>
<feature type="disulfide bond" evidence="10">
    <location>
        <begin position="98"/>
        <end position="123"/>
    </location>
</feature>
<evidence type="ECO:0000313" key="15">
    <source>
        <dbReference type="Proteomes" id="UP000001811"/>
    </source>
</evidence>
<dbReference type="PROSITE" id="PS00119">
    <property type="entry name" value="PA2_ASP"/>
    <property type="match status" value="1"/>
</dbReference>
<feature type="disulfide bond" evidence="10">
    <location>
        <begin position="88"/>
        <end position="162"/>
    </location>
</feature>
<feature type="signal peptide" evidence="12">
    <location>
        <begin position="1"/>
        <end position="24"/>
    </location>
</feature>